<evidence type="ECO:0000313" key="2">
    <source>
        <dbReference type="EMBL" id="CAG8747019.1"/>
    </source>
</evidence>
<sequence length="172" mass="19699">KKQQYLLDDIKNTSKHIENQENYEYIALTFSKIPEYTTKLQYIRSTMLMMLSRSKLLKRRVGQLKSIKDQQKAQVAQIKQRERKFDETVLAAKVVANPEMQTIVLKSSRKKKKEADIKQKDNKKGGGGSKTGKEKGKKKVEINSPPSTIKKDNNEGNINTTTTTQDVNELPE</sequence>
<accession>A0A9N9IQE3</accession>
<gene>
    <name evidence="2" type="ORF">ALEPTO_LOCUS13160</name>
</gene>
<dbReference type="EMBL" id="CAJVPS010038432">
    <property type="protein sequence ID" value="CAG8747019.1"/>
    <property type="molecule type" value="Genomic_DNA"/>
</dbReference>
<feature type="region of interest" description="Disordered" evidence="1">
    <location>
        <begin position="102"/>
        <end position="172"/>
    </location>
</feature>
<organism evidence="2 3">
    <name type="scientific">Ambispora leptoticha</name>
    <dbReference type="NCBI Taxonomy" id="144679"/>
    <lineage>
        <taxon>Eukaryota</taxon>
        <taxon>Fungi</taxon>
        <taxon>Fungi incertae sedis</taxon>
        <taxon>Mucoromycota</taxon>
        <taxon>Glomeromycotina</taxon>
        <taxon>Glomeromycetes</taxon>
        <taxon>Archaeosporales</taxon>
        <taxon>Ambisporaceae</taxon>
        <taxon>Ambispora</taxon>
    </lineage>
</organism>
<feature type="compositionally biased region" description="Basic and acidic residues" evidence="1">
    <location>
        <begin position="113"/>
        <end position="124"/>
    </location>
</feature>
<comment type="caution">
    <text evidence="2">The sequence shown here is derived from an EMBL/GenBank/DDBJ whole genome shotgun (WGS) entry which is preliminary data.</text>
</comment>
<keyword evidence="3" id="KW-1185">Reference proteome</keyword>
<dbReference type="OrthoDB" id="19659at2759"/>
<dbReference type="AlphaFoldDB" id="A0A9N9IQE3"/>
<name>A0A9N9IQE3_9GLOM</name>
<evidence type="ECO:0000313" key="3">
    <source>
        <dbReference type="Proteomes" id="UP000789508"/>
    </source>
</evidence>
<evidence type="ECO:0000256" key="1">
    <source>
        <dbReference type="SAM" id="MobiDB-lite"/>
    </source>
</evidence>
<reference evidence="2" key="1">
    <citation type="submission" date="2021-06" db="EMBL/GenBank/DDBJ databases">
        <authorList>
            <person name="Kallberg Y."/>
            <person name="Tangrot J."/>
            <person name="Rosling A."/>
        </authorList>
    </citation>
    <scope>NUCLEOTIDE SEQUENCE</scope>
    <source>
        <strain evidence="2">FL130A</strain>
    </source>
</reference>
<feature type="non-terminal residue" evidence="2">
    <location>
        <position position="1"/>
    </location>
</feature>
<dbReference type="Proteomes" id="UP000789508">
    <property type="component" value="Unassembled WGS sequence"/>
</dbReference>
<protein>
    <submittedName>
        <fullName evidence="2">5639_t:CDS:1</fullName>
    </submittedName>
</protein>
<proteinExistence type="predicted"/>